<dbReference type="PANTHER" id="PTHR47706">
    <property type="entry name" value="NMRA-LIKE FAMILY PROTEIN"/>
    <property type="match status" value="1"/>
</dbReference>
<dbReference type="PANTHER" id="PTHR47706:SF7">
    <property type="entry name" value="CIPA-LIKE, PUTATIVE (AFU_ORTHOLOGUE AFUA_1G01630)-RELATED"/>
    <property type="match status" value="1"/>
</dbReference>
<dbReference type="SUPFAM" id="SSF51735">
    <property type="entry name" value="NAD(P)-binding Rossmann-fold domains"/>
    <property type="match status" value="1"/>
</dbReference>
<evidence type="ECO:0000259" key="4">
    <source>
        <dbReference type="Pfam" id="PF05368"/>
    </source>
</evidence>
<name>A0A0D2A0Z3_9EURO</name>
<dbReference type="OrthoDB" id="10254221at2759"/>
<dbReference type="Gene3D" id="3.40.50.720">
    <property type="entry name" value="NAD(P)-binding Rossmann-like Domain"/>
    <property type="match status" value="1"/>
</dbReference>
<dbReference type="RefSeq" id="XP_016238858.1">
    <property type="nucleotide sequence ID" value="XM_016377288.1"/>
</dbReference>
<feature type="domain" description="NmrA-like" evidence="4">
    <location>
        <begin position="8"/>
        <end position="147"/>
    </location>
</feature>
<evidence type="ECO:0000256" key="3">
    <source>
        <dbReference type="SAM" id="MobiDB-lite"/>
    </source>
</evidence>
<dbReference type="InterPro" id="IPR051609">
    <property type="entry name" value="NmrA/Isoflavone_reductase-like"/>
</dbReference>
<dbReference type="InterPro" id="IPR036291">
    <property type="entry name" value="NAD(P)-bd_dom_sf"/>
</dbReference>
<dbReference type="HOGENOM" id="CLU_044876_1_1_1"/>
<evidence type="ECO:0000256" key="1">
    <source>
        <dbReference type="ARBA" id="ARBA00022857"/>
    </source>
</evidence>
<gene>
    <name evidence="5" type="ORF">PV08_02931</name>
</gene>
<dbReference type="Proteomes" id="UP000053328">
    <property type="component" value="Unassembled WGS sequence"/>
</dbReference>
<dbReference type="EMBL" id="KN847493">
    <property type="protein sequence ID" value="KIW18642.1"/>
    <property type="molecule type" value="Genomic_DNA"/>
</dbReference>
<keyword evidence="1" id="KW-0521">NADP</keyword>
<protein>
    <recommendedName>
        <fullName evidence="4">NmrA-like domain-containing protein</fullName>
    </recommendedName>
</protein>
<proteinExistence type="predicted"/>
<keyword evidence="2" id="KW-0560">Oxidoreductase</keyword>
<reference evidence="5 6" key="1">
    <citation type="submission" date="2015-01" db="EMBL/GenBank/DDBJ databases">
        <title>The Genome Sequence of Exophiala spinifera CBS89968.</title>
        <authorList>
            <consortium name="The Broad Institute Genomics Platform"/>
            <person name="Cuomo C."/>
            <person name="de Hoog S."/>
            <person name="Gorbushina A."/>
            <person name="Stielow B."/>
            <person name="Teixiera M."/>
            <person name="Abouelleil A."/>
            <person name="Chapman S.B."/>
            <person name="Priest M."/>
            <person name="Young S.K."/>
            <person name="Wortman J."/>
            <person name="Nusbaum C."/>
            <person name="Birren B."/>
        </authorList>
    </citation>
    <scope>NUCLEOTIDE SEQUENCE [LARGE SCALE GENOMIC DNA]</scope>
    <source>
        <strain evidence="5 6">CBS 89968</strain>
    </source>
</reference>
<sequence>MDSNNHISKVALVGATGTLGSHVLSGLLDQPFPQFQITLITRPGSITSSKHPDLTSNPRITIKVGSYEDHAFLVSALTGQDALVVTLGFNVCHTLQPLIFRVACEVKVPYILPCEFGSDTTNPRLVSAIPGQISKVNARRLIEDLGTAPDGTRTSSWIGICTNAWLDWNLPGGWMEIDIKNRTATLLDGQGKDKDVKAYFSTIRMSALTAAKVLSLPLKADDKSSGSSPSSFSTTTTTTTQRTLPSFANKMVYAACFRLSQADIICAVQRATRTTDTDWQISHVGLTRYLDSAAEKVKAGNRLGIMDLLHGNLFVKGVADAFYPDGAEEEAELNNTLLGLDECEDLGDVMAKIVKQVLIK</sequence>
<feature type="compositionally biased region" description="Low complexity" evidence="3">
    <location>
        <begin position="225"/>
        <end position="239"/>
    </location>
</feature>
<evidence type="ECO:0000256" key="2">
    <source>
        <dbReference type="ARBA" id="ARBA00023002"/>
    </source>
</evidence>
<evidence type="ECO:0000313" key="6">
    <source>
        <dbReference type="Proteomes" id="UP000053328"/>
    </source>
</evidence>
<dbReference type="AlphaFoldDB" id="A0A0D2A0Z3"/>
<dbReference type="GO" id="GO:0016491">
    <property type="term" value="F:oxidoreductase activity"/>
    <property type="evidence" value="ECO:0007669"/>
    <property type="project" value="UniProtKB-KW"/>
</dbReference>
<dbReference type="Pfam" id="PF05368">
    <property type="entry name" value="NmrA"/>
    <property type="match status" value="1"/>
</dbReference>
<keyword evidence="6" id="KW-1185">Reference proteome</keyword>
<evidence type="ECO:0000313" key="5">
    <source>
        <dbReference type="EMBL" id="KIW18642.1"/>
    </source>
</evidence>
<feature type="region of interest" description="Disordered" evidence="3">
    <location>
        <begin position="219"/>
        <end position="239"/>
    </location>
</feature>
<organism evidence="5 6">
    <name type="scientific">Exophiala spinifera</name>
    <dbReference type="NCBI Taxonomy" id="91928"/>
    <lineage>
        <taxon>Eukaryota</taxon>
        <taxon>Fungi</taxon>
        <taxon>Dikarya</taxon>
        <taxon>Ascomycota</taxon>
        <taxon>Pezizomycotina</taxon>
        <taxon>Eurotiomycetes</taxon>
        <taxon>Chaetothyriomycetidae</taxon>
        <taxon>Chaetothyriales</taxon>
        <taxon>Herpotrichiellaceae</taxon>
        <taxon>Exophiala</taxon>
    </lineage>
</organism>
<dbReference type="VEuPathDB" id="FungiDB:PV08_02931"/>
<dbReference type="InterPro" id="IPR008030">
    <property type="entry name" value="NmrA-like"/>
</dbReference>
<dbReference type="GeneID" id="27330014"/>
<accession>A0A0D2A0Z3</accession>